<evidence type="ECO:0000313" key="2">
    <source>
        <dbReference type="EMBL" id="KPK68236.1"/>
    </source>
</evidence>
<organism evidence="2 3">
    <name type="scientific">candidate division TA06 bacterium SM23_40</name>
    <dbReference type="NCBI Taxonomy" id="1703774"/>
    <lineage>
        <taxon>Bacteria</taxon>
        <taxon>Bacteria division TA06</taxon>
    </lineage>
</organism>
<evidence type="ECO:0000256" key="1">
    <source>
        <dbReference type="SAM" id="MobiDB-lite"/>
    </source>
</evidence>
<accession>A0A0S8G8Q2</accession>
<protein>
    <submittedName>
        <fullName evidence="2">Uncharacterized protein</fullName>
    </submittedName>
</protein>
<gene>
    <name evidence="2" type="ORF">AMJ82_08720</name>
</gene>
<sequence length="96" mass="11169">MAEKELKEAPRTWDGMDRRTGEERRSGLDRRAGAVEQFQILRHWDFLSERAREEIARVLTSFISRPLPRDLLWAMLSQETKNEIEEITPAGGRTGD</sequence>
<reference evidence="2 3" key="1">
    <citation type="journal article" date="2015" name="Microbiome">
        <title>Genomic resolution of linkages in carbon, nitrogen, and sulfur cycling among widespread estuary sediment bacteria.</title>
        <authorList>
            <person name="Baker B.J."/>
            <person name="Lazar C.S."/>
            <person name="Teske A.P."/>
            <person name="Dick G.J."/>
        </authorList>
    </citation>
    <scope>NUCLEOTIDE SEQUENCE [LARGE SCALE GENOMIC DNA]</scope>
    <source>
        <strain evidence="2">SM23_40</strain>
    </source>
</reference>
<proteinExistence type="predicted"/>
<feature type="region of interest" description="Disordered" evidence="1">
    <location>
        <begin position="1"/>
        <end position="29"/>
    </location>
</feature>
<comment type="caution">
    <text evidence="2">The sequence shown here is derived from an EMBL/GenBank/DDBJ whole genome shotgun (WGS) entry which is preliminary data.</text>
</comment>
<dbReference type="EMBL" id="LJUI01000084">
    <property type="protein sequence ID" value="KPK68236.1"/>
    <property type="molecule type" value="Genomic_DNA"/>
</dbReference>
<name>A0A0S8G8Q2_UNCT6</name>
<dbReference type="Proteomes" id="UP000051717">
    <property type="component" value="Unassembled WGS sequence"/>
</dbReference>
<dbReference type="AlphaFoldDB" id="A0A0S8G8Q2"/>
<evidence type="ECO:0000313" key="3">
    <source>
        <dbReference type="Proteomes" id="UP000051717"/>
    </source>
</evidence>